<dbReference type="EMBL" id="JADWDJ010000012">
    <property type="protein sequence ID" value="KAG5272839.1"/>
    <property type="molecule type" value="Genomic_DNA"/>
</dbReference>
<name>A0AAV6GCJ1_9TELE</name>
<accession>A0AAV6GCJ1</accession>
<sequence>MGREAALNHQDFDAFPAKCFAVLECGCLLALPHALTMEASSSAGLSTAAVVAIVCNVLVAVLIFVLFLVLYHACKVPSSQEREPVLTPVQDQHERNEHKYLLSAT</sequence>
<feature type="compositionally biased region" description="Basic and acidic residues" evidence="1">
    <location>
        <begin position="91"/>
        <end position="105"/>
    </location>
</feature>
<organism evidence="3 4">
    <name type="scientific">Alosa alosa</name>
    <name type="common">allis shad</name>
    <dbReference type="NCBI Taxonomy" id="278164"/>
    <lineage>
        <taxon>Eukaryota</taxon>
        <taxon>Metazoa</taxon>
        <taxon>Chordata</taxon>
        <taxon>Craniata</taxon>
        <taxon>Vertebrata</taxon>
        <taxon>Euteleostomi</taxon>
        <taxon>Actinopterygii</taxon>
        <taxon>Neopterygii</taxon>
        <taxon>Teleostei</taxon>
        <taxon>Clupei</taxon>
        <taxon>Clupeiformes</taxon>
        <taxon>Clupeoidei</taxon>
        <taxon>Clupeidae</taxon>
        <taxon>Alosa</taxon>
    </lineage>
</organism>
<keyword evidence="2" id="KW-0812">Transmembrane</keyword>
<comment type="caution">
    <text evidence="3">The sequence shown here is derived from an EMBL/GenBank/DDBJ whole genome shotgun (WGS) entry which is preliminary data.</text>
</comment>
<evidence type="ECO:0000313" key="3">
    <source>
        <dbReference type="EMBL" id="KAG5272839.1"/>
    </source>
</evidence>
<evidence type="ECO:0000256" key="2">
    <source>
        <dbReference type="SAM" id="Phobius"/>
    </source>
</evidence>
<evidence type="ECO:0000256" key="1">
    <source>
        <dbReference type="SAM" id="MobiDB-lite"/>
    </source>
</evidence>
<gene>
    <name evidence="3" type="ORF">AALO_G00169870</name>
</gene>
<dbReference type="Proteomes" id="UP000823561">
    <property type="component" value="Chromosome 12"/>
</dbReference>
<dbReference type="AlphaFoldDB" id="A0AAV6GCJ1"/>
<keyword evidence="2" id="KW-0472">Membrane</keyword>
<keyword evidence="2" id="KW-1133">Transmembrane helix</keyword>
<protein>
    <submittedName>
        <fullName evidence="3">Uncharacterized protein</fullName>
    </submittedName>
</protein>
<proteinExistence type="predicted"/>
<feature type="region of interest" description="Disordered" evidence="1">
    <location>
        <begin position="78"/>
        <end position="105"/>
    </location>
</feature>
<feature type="transmembrane region" description="Helical" evidence="2">
    <location>
        <begin position="45"/>
        <end position="71"/>
    </location>
</feature>
<keyword evidence="4" id="KW-1185">Reference proteome</keyword>
<evidence type="ECO:0000313" key="4">
    <source>
        <dbReference type="Proteomes" id="UP000823561"/>
    </source>
</evidence>
<reference evidence="3" key="1">
    <citation type="submission" date="2020-10" db="EMBL/GenBank/DDBJ databases">
        <title>Chromosome-scale genome assembly of the Allis shad, Alosa alosa.</title>
        <authorList>
            <person name="Margot Z."/>
            <person name="Christophe K."/>
            <person name="Cabau C."/>
            <person name="Louis A."/>
            <person name="Berthelot C."/>
            <person name="Parey E."/>
            <person name="Roest Crollius H."/>
            <person name="Montfort J."/>
            <person name="Robinson-Rechavi M."/>
            <person name="Bucao C."/>
            <person name="Bouchez O."/>
            <person name="Gislard M."/>
            <person name="Lluch J."/>
            <person name="Milhes M."/>
            <person name="Lampietro C."/>
            <person name="Lopez Roques C."/>
            <person name="Donnadieu C."/>
            <person name="Braasch I."/>
            <person name="Desvignes T."/>
            <person name="Postlethwait J."/>
            <person name="Bobe J."/>
            <person name="Guiguen Y."/>
        </authorList>
    </citation>
    <scope>NUCLEOTIDE SEQUENCE</scope>
    <source>
        <strain evidence="3">M-15738</strain>
        <tissue evidence="3">Blood</tissue>
    </source>
</reference>